<feature type="domain" description="SAC" evidence="5">
    <location>
        <begin position="173"/>
        <end position="571"/>
    </location>
</feature>
<feature type="region of interest" description="Disordered" evidence="4">
    <location>
        <begin position="1"/>
        <end position="29"/>
    </location>
</feature>
<proteinExistence type="predicted"/>
<dbReference type="GO" id="GO:0012505">
    <property type="term" value="C:endomembrane system"/>
    <property type="evidence" value="ECO:0007669"/>
    <property type="project" value="UniProtKB-SubCell"/>
</dbReference>
<name>A0A9Q0M0U4_BLOTA</name>
<accession>A0A9Q0M0U4</accession>
<organism evidence="6 7">
    <name type="scientific">Blomia tropicalis</name>
    <name type="common">Mite</name>
    <dbReference type="NCBI Taxonomy" id="40697"/>
    <lineage>
        <taxon>Eukaryota</taxon>
        <taxon>Metazoa</taxon>
        <taxon>Ecdysozoa</taxon>
        <taxon>Arthropoda</taxon>
        <taxon>Chelicerata</taxon>
        <taxon>Arachnida</taxon>
        <taxon>Acari</taxon>
        <taxon>Acariformes</taxon>
        <taxon>Sarcoptiformes</taxon>
        <taxon>Astigmata</taxon>
        <taxon>Glycyphagoidea</taxon>
        <taxon>Echimyopodidae</taxon>
        <taxon>Blomia</taxon>
    </lineage>
</organism>
<dbReference type="PANTHER" id="PTHR45738">
    <property type="entry name" value="POLYPHOSPHOINOSITIDE PHOSPHATASE"/>
    <property type="match status" value="1"/>
</dbReference>
<evidence type="ECO:0000313" key="6">
    <source>
        <dbReference type="EMBL" id="KAJ6215847.1"/>
    </source>
</evidence>
<dbReference type="PROSITE" id="PS50275">
    <property type="entry name" value="SAC"/>
    <property type="match status" value="1"/>
</dbReference>
<evidence type="ECO:0000313" key="7">
    <source>
        <dbReference type="Proteomes" id="UP001142055"/>
    </source>
</evidence>
<protein>
    <recommendedName>
        <fullName evidence="5">SAC domain-containing protein</fullName>
    </recommendedName>
</protein>
<reference evidence="6" key="1">
    <citation type="submission" date="2022-12" db="EMBL/GenBank/DDBJ databases">
        <title>Genome assemblies of Blomia tropicalis.</title>
        <authorList>
            <person name="Cui Y."/>
        </authorList>
    </citation>
    <scope>NUCLEOTIDE SEQUENCE</scope>
    <source>
        <tissue evidence="6">Adult mites</tissue>
    </source>
</reference>
<sequence>MDNNNNNNKLPPPTDNAEPNQSIPPPSTVNEKINGNNNFCIEKIFCYELKNFFYIVGSSNCKTKHRVLKFDRRFKNNLVISDSKRIMSTAQLNEYRHNEGFDPVTSRIEPTVAFGIVGFIQFLEGYYLILIIKRRCVALIGRHSIYKIEDTSMLYIPNESISNGDEQRYVRIFNDVDLKSNFYFSYSYDLSNTLQYNLSPIYLTNVDQFKCGFGHTKTLWNMSEDFLNSADHNDTFDDGNVFINPNMKFVWNEYLLSPMTGAHNDFFLYICHGFVSQAAMPITGRSLLLTLIARRSKKYAGTRYLKRGANCEGFPANEVETEQIVHDANLSSFRYGLLSSFVQLRGSVPTYWSQNIVNIAPKPPINIDLKDPYFVAAGKHFNNLLYDYGSPAIVLNLVKRKEKKAQESILYNEFEQAVEYLNQFIPNEHQIILIGLDMARISKAKDQNVINRLSDIALYTLRNTGYFQSRDIAINRNSGWPRNTMMPNNDEHRSNRYSPIMQTGVTRVNCVDCLDRTNTAQFILGRIALAHQLFTMGIIAKPELQFDTDIVLLLEELYEDHGDTLALQYGGSQLVHRIKTYRKIAPLTSQSKDIMQSLSRYYSNAFSDCDKQNAINLFLGVYRPIRQFPLWSMLNDYQLHHSFARASSFSLLSSDIIASGGGCNGGGGVGATTSTTNGADIVTGVSDVHISLASSGHRNRYTKWWSDEVALCLPRAARELFKHSYRHLDSQYVKRIDTYDWFYDVHRLHESTILADTFLFNVKKSKSYMDAMSHKKLTDFRTQNRQSLVGIPLNTSLADESDPSDVSDCEQEQKFIIRFEDKFKNGDNDSQSLEEIGIECTGTDSNEYMFHYGINRIPSKSTTPVLGHRSSTNTPTPPPSSSASMSTLARKDKEQTKIRKYYNDYLQLKHVRNVMRQTYEPIVHNLDRLIDEEKEMRRILNERTEQDGINCYLLKSIDDDQWSTTSSMNRARLANELTNLKMERYQHHLNYWEPIEQSELMDHYAEYFEPTDPIGCNMKQYERLQFEYKKCFSLLV</sequence>
<comment type="caution">
    <text evidence="6">The sequence shown here is derived from an EMBL/GenBank/DDBJ whole genome shotgun (WGS) entry which is preliminary data.</text>
</comment>
<evidence type="ECO:0000259" key="5">
    <source>
        <dbReference type="PROSITE" id="PS50275"/>
    </source>
</evidence>
<dbReference type="GO" id="GO:0043813">
    <property type="term" value="F:phosphatidylinositol-3,5-bisphosphate 5-phosphatase activity"/>
    <property type="evidence" value="ECO:0007669"/>
    <property type="project" value="InterPro"/>
</dbReference>
<dbReference type="OMA" id="NMKFVWN"/>
<dbReference type="Pfam" id="PF02383">
    <property type="entry name" value="Syja_N"/>
    <property type="match status" value="1"/>
</dbReference>
<feature type="region of interest" description="Disordered" evidence="4">
    <location>
        <begin position="861"/>
        <end position="892"/>
    </location>
</feature>
<evidence type="ECO:0000256" key="3">
    <source>
        <dbReference type="ARBA" id="ARBA00023136"/>
    </source>
</evidence>
<evidence type="ECO:0000256" key="1">
    <source>
        <dbReference type="ARBA" id="ARBA00004308"/>
    </source>
</evidence>
<dbReference type="PANTHER" id="PTHR45738:SF5">
    <property type="entry name" value="POLYPHOSPHOINOSITIDE PHOSPHATASE"/>
    <property type="match status" value="1"/>
</dbReference>
<dbReference type="EMBL" id="JAPWDV010000004">
    <property type="protein sequence ID" value="KAJ6215847.1"/>
    <property type="molecule type" value="Genomic_DNA"/>
</dbReference>
<keyword evidence="2" id="KW-0378">Hydrolase</keyword>
<keyword evidence="3" id="KW-0472">Membrane</keyword>
<evidence type="ECO:0000256" key="4">
    <source>
        <dbReference type="SAM" id="MobiDB-lite"/>
    </source>
</evidence>
<dbReference type="Proteomes" id="UP001142055">
    <property type="component" value="Chromosome 4"/>
</dbReference>
<evidence type="ECO:0000256" key="2">
    <source>
        <dbReference type="ARBA" id="ARBA00022801"/>
    </source>
</evidence>
<dbReference type="InterPro" id="IPR002013">
    <property type="entry name" value="SAC_dom"/>
</dbReference>
<dbReference type="InterPro" id="IPR043573">
    <property type="entry name" value="Fig4-like"/>
</dbReference>
<keyword evidence="7" id="KW-1185">Reference proteome</keyword>
<dbReference type="GO" id="GO:0046856">
    <property type="term" value="P:phosphatidylinositol dephosphorylation"/>
    <property type="evidence" value="ECO:0007669"/>
    <property type="project" value="InterPro"/>
</dbReference>
<comment type="subcellular location">
    <subcellularLocation>
        <location evidence="1">Endomembrane system</location>
    </subcellularLocation>
</comment>
<dbReference type="AlphaFoldDB" id="A0A9Q0M0U4"/>
<gene>
    <name evidence="6" type="ORF">RDWZM_010347</name>
</gene>